<dbReference type="AlphaFoldDB" id="A0AAN9M7K9"/>
<keyword evidence="3" id="KW-1185">Reference proteome</keyword>
<dbReference type="Proteomes" id="UP001367508">
    <property type="component" value="Unassembled WGS sequence"/>
</dbReference>
<keyword evidence="1" id="KW-1133">Transmembrane helix</keyword>
<dbReference type="EMBL" id="JAYMYQ010000002">
    <property type="protein sequence ID" value="KAK7349765.1"/>
    <property type="molecule type" value="Genomic_DNA"/>
</dbReference>
<gene>
    <name evidence="2" type="ORF">VNO77_07408</name>
</gene>
<evidence type="ECO:0000256" key="1">
    <source>
        <dbReference type="SAM" id="Phobius"/>
    </source>
</evidence>
<feature type="transmembrane region" description="Helical" evidence="1">
    <location>
        <begin position="46"/>
        <end position="65"/>
    </location>
</feature>
<protein>
    <submittedName>
        <fullName evidence="2">Uncharacterized protein</fullName>
    </submittedName>
</protein>
<proteinExistence type="predicted"/>
<name>A0AAN9M7K9_CANGL</name>
<comment type="caution">
    <text evidence="2">The sequence shown here is derived from an EMBL/GenBank/DDBJ whole genome shotgun (WGS) entry which is preliminary data.</text>
</comment>
<keyword evidence="1" id="KW-0472">Membrane</keyword>
<keyword evidence="1" id="KW-0812">Transmembrane</keyword>
<accession>A0AAN9M7K9</accession>
<sequence length="141" mass="16168">MVVGRGIERTKARDIVKLEKHRPTPPHLHNVEESVKLRRDSAMDGLLFPPFFGVCILIFSCAIHPEFHGFFILSCFTYLSYSKPSLLLFAFWMVLNLAFQTRDVDYSQLRVSYGLSPNSHDLDCPTLKLKFAQFYLSAPTP</sequence>
<feature type="transmembrane region" description="Helical" evidence="1">
    <location>
        <begin position="71"/>
        <end position="95"/>
    </location>
</feature>
<evidence type="ECO:0000313" key="2">
    <source>
        <dbReference type="EMBL" id="KAK7349765.1"/>
    </source>
</evidence>
<organism evidence="2 3">
    <name type="scientific">Canavalia gladiata</name>
    <name type="common">Sword bean</name>
    <name type="synonym">Dolichos gladiatus</name>
    <dbReference type="NCBI Taxonomy" id="3824"/>
    <lineage>
        <taxon>Eukaryota</taxon>
        <taxon>Viridiplantae</taxon>
        <taxon>Streptophyta</taxon>
        <taxon>Embryophyta</taxon>
        <taxon>Tracheophyta</taxon>
        <taxon>Spermatophyta</taxon>
        <taxon>Magnoliopsida</taxon>
        <taxon>eudicotyledons</taxon>
        <taxon>Gunneridae</taxon>
        <taxon>Pentapetalae</taxon>
        <taxon>rosids</taxon>
        <taxon>fabids</taxon>
        <taxon>Fabales</taxon>
        <taxon>Fabaceae</taxon>
        <taxon>Papilionoideae</taxon>
        <taxon>50 kb inversion clade</taxon>
        <taxon>NPAAA clade</taxon>
        <taxon>indigoferoid/millettioid clade</taxon>
        <taxon>Phaseoleae</taxon>
        <taxon>Canavalia</taxon>
    </lineage>
</organism>
<reference evidence="2 3" key="1">
    <citation type="submission" date="2024-01" db="EMBL/GenBank/DDBJ databases">
        <title>The genomes of 5 underutilized Papilionoideae crops provide insights into root nodulation and disease resistanc.</title>
        <authorList>
            <person name="Jiang F."/>
        </authorList>
    </citation>
    <scope>NUCLEOTIDE SEQUENCE [LARGE SCALE GENOMIC DNA]</scope>
    <source>
        <strain evidence="2">LVBAO_FW01</strain>
        <tissue evidence="2">Leaves</tissue>
    </source>
</reference>
<evidence type="ECO:0000313" key="3">
    <source>
        <dbReference type="Proteomes" id="UP001367508"/>
    </source>
</evidence>